<keyword evidence="4" id="KW-1185">Reference proteome</keyword>
<name>A0A2R7YRG1_9ACTN</name>
<keyword evidence="1" id="KW-0732">Signal</keyword>
<comment type="caution">
    <text evidence="3">The sequence shown here is derived from an EMBL/GenBank/DDBJ whole genome shotgun (WGS) entry which is preliminary data.</text>
</comment>
<feature type="signal peptide" evidence="1">
    <location>
        <begin position="1"/>
        <end position="23"/>
    </location>
</feature>
<dbReference type="RefSeq" id="WP_108346829.1">
    <property type="nucleotide sequence ID" value="NZ_PYXZ01000013.1"/>
</dbReference>
<feature type="domain" description="Glucose/Sorbosone dehydrogenase" evidence="2">
    <location>
        <begin position="64"/>
        <end position="383"/>
    </location>
</feature>
<proteinExistence type="predicted"/>
<feature type="chain" id="PRO_5038808474" description="Glucose/Sorbosone dehydrogenase domain-containing protein" evidence="1">
    <location>
        <begin position="24"/>
        <end position="395"/>
    </location>
</feature>
<dbReference type="Pfam" id="PF07995">
    <property type="entry name" value="GSDH"/>
    <property type="match status" value="1"/>
</dbReference>
<evidence type="ECO:0000259" key="2">
    <source>
        <dbReference type="Pfam" id="PF07995"/>
    </source>
</evidence>
<organism evidence="3 4">
    <name type="scientific">Nocardioides currus</name>
    <dbReference type="NCBI Taxonomy" id="2133958"/>
    <lineage>
        <taxon>Bacteria</taxon>
        <taxon>Bacillati</taxon>
        <taxon>Actinomycetota</taxon>
        <taxon>Actinomycetes</taxon>
        <taxon>Propionibacteriales</taxon>
        <taxon>Nocardioidaceae</taxon>
        <taxon>Nocardioides</taxon>
    </lineage>
</organism>
<dbReference type="SUPFAM" id="SSF50952">
    <property type="entry name" value="Soluble quinoprotein glucose dehydrogenase"/>
    <property type="match status" value="1"/>
</dbReference>
<dbReference type="OrthoDB" id="9770043at2"/>
<reference evidence="3 4" key="1">
    <citation type="submission" date="2018-03" db="EMBL/GenBank/DDBJ databases">
        <authorList>
            <person name="Keele B.F."/>
        </authorList>
    </citation>
    <scope>NUCLEOTIDE SEQUENCE [LARGE SCALE GENOMIC DNA]</scope>
    <source>
        <strain evidence="3 4">IB-3</strain>
    </source>
</reference>
<evidence type="ECO:0000313" key="4">
    <source>
        <dbReference type="Proteomes" id="UP000244867"/>
    </source>
</evidence>
<accession>A0A2R7YRG1</accession>
<dbReference type="InterPro" id="IPR011042">
    <property type="entry name" value="6-blade_b-propeller_TolB-like"/>
</dbReference>
<dbReference type="AlphaFoldDB" id="A0A2R7YRG1"/>
<dbReference type="InterPro" id="IPR011041">
    <property type="entry name" value="Quinoprot_gluc/sorb_DH_b-prop"/>
</dbReference>
<dbReference type="EMBL" id="PYXZ01000013">
    <property type="protein sequence ID" value="PUA79015.1"/>
    <property type="molecule type" value="Genomic_DNA"/>
</dbReference>
<sequence>MRRALLVVVVLGVSLLTTPHGVAADGSDRPDHAERREPATVGTLQGEVRTLPRLKVRELAAGFRVPWDVQQLPSGSLLVTGRNNAHLTRITRGERRRVDFPSEDVWVSIETGLMSLAIDPDFRKNRRIYTCQGGTTTTGHDVRVMSWKLVRRKVRKPRLLVAGIPATTGQHGGCRLLIDRTSGALLVGTGDAHVSGNSRNLDTLGGKVLRLDRRTGEPWPDNPFYADGGNRAYVFTFGHRNVQGLAQREDGTIWSVEQGSYRDDEVNLLRPGGDYGWDPRPPYDETVEMTDHFLPGGQRDAKWTSGFPTLATSGARWVEGKQWGVLDGTLAVACLKTQQMVFMKFDDAGVLEWVETPESLMKFGRLRSVTSADNGDLLVTTSNGAIDHVIRVSPR</sequence>
<gene>
    <name evidence="3" type="ORF">C7S10_21310</name>
</gene>
<evidence type="ECO:0000313" key="3">
    <source>
        <dbReference type="EMBL" id="PUA79015.1"/>
    </source>
</evidence>
<dbReference type="InterPro" id="IPR012938">
    <property type="entry name" value="Glc/Sorbosone_DH"/>
</dbReference>
<protein>
    <recommendedName>
        <fullName evidence="2">Glucose/Sorbosone dehydrogenase domain-containing protein</fullName>
    </recommendedName>
</protein>
<evidence type="ECO:0000256" key="1">
    <source>
        <dbReference type="SAM" id="SignalP"/>
    </source>
</evidence>
<dbReference type="PANTHER" id="PTHR19328:SF13">
    <property type="entry name" value="HIPL1 PROTEIN"/>
    <property type="match status" value="1"/>
</dbReference>
<dbReference type="Proteomes" id="UP000244867">
    <property type="component" value="Unassembled WGS sequence"/>
</dbReference>
<dbReference type="Gene3D" id="2.120.10.30">
    <property type="entry name" value="TolB, C-terminal domain"/>
    <property type="match status" value="1"/>
</dbReference>
<dbReference type="PANTHER" id="PTHR19328">
    <property type="entry name" value="HEDGEHOG-INTERACTING PROTEIN"/>
    <property type="match status" value="1"/>
</dbReference>